<proteinExistence type="predicted"/>
<evidence type="ECO:0000259" key="1">
    <source>
        <dbReference type="Pfam" id="PF12697"/>
    </source>
</evidence>
<evidence type="ECO:0000313" key="2">
    <source>
        <dbReference type="EMBL" id="EJW04164.1"/>
    </source>
</evidence>
<protein>
    <recommendedName>
        <fullName evidence="1">AB hydrolase-1 domain-containing protein</fullName>
    </recommendedName>
</protein>
<dbReference type="STRING" id="1003232.J9D9J2"/>
<dbReference type="SUPFAM" id="SSF53474">
    <property type="entry name" value="alpha/beta-Hydrolases"/>
    <property type="match status" value="1"/>
</dbReference>
<dbReference type="InterPro" id="IPR029058">
    <property type="entry name" value="AB_hydrolase_fold"/>
</dbReference>
<dbReference type="HOGENOM" id="CLU_066256_0_0_1"/>
<dbReference type="AlphaFoldDB" id="J9D9J2"/>
<dbReference type="Proteomes" id="UP000003163">
    <property type="component" value="Unassembled WGS sequence"/>
</dbReference>
<name>J9D9J2_EDHAE</name>
<evidence type="ECO:0000313" key="3">
    <source>
        <dbReference type="Proteomes" id="UP000003163"/>
    </source>
</evidence>
<keyword evidence="3" id="KW-1185">Reference proteome</keyword>
<organism evidence="2 3">
    <name type="scientific">Edhazardia aedis (strain USNM 41457)</name>
    <name type="common">Microsporidian parasite</name>
    <dbReference type="NCBI Taxonomy" id="1003232"/>
    <lineage>
        <taxon>Eukaryota</taxon>
        <taxon>Fungi</taxon>
        <taxon>Fungi incertae sedis</taxon>
        <taxon>Microsporidia</taxon>
        <taxon>Edhazardia</taxon>
    </lineage>
</organism>
<reference evidence="3" key="2">
    <citation type="submission" date="2015-07" db="EMBL/GenBank/DDBJ databases">
        <title>Contrasting host-pathogen interactions and genome evolution in two generalist and specialist microsporidian pathogens of mosquitoes.</title>
        <authorList>
            <consortium name="The Broad Institute Genomics Platform"/>
            <consortium name="The Broad Institute Genome Sequencing Center for Infectious Disease"/>
            <person name="Cuomo C.A."/>
            <person name="Sanscrainte N.D."/>
            <person name="Goldberg J.M."/>
            <person name="Heiman D."/>
            <person name="Young S."/>
            <person name="Zeng Q."/>
            <person name="Becnel J.J."/>
            <person name="Birren B.W."/>
        </authorList>
    </citation>
    <scope>NUCLEOTIDE SEQUENCE [LARGE SCALE GENOMIC DNA]</scope>
    <source>
        <strain evidence="3">USNM 41457</strain>
    </source>
</reference>
<dbReference type="PANTHER" id="PTHR12277">
    <property type="entry name" value="ALPHA/BETA HYDROLASE DOMAIN-CONTAINING PROTEIN"/>
    <property type="match status" value="1"/>
</dbReference>
<sequence>MTNKLSLTTKIIKYAVTLRRSSVKKDIKAFKFNNCVCENVRLKTKDNVSIGAYLVTPNREIQKCFVFLHGNACNRENTRAQFNFEFLGDKGICFMVLDYRGFGDSDGDFCVEGVGYDVDACVDYMFSKFGKKVNIVGFSLGGGVALEHARFNYFNKSNEIESFDVYHGQKLKSENFDDVSNSVYTNTEKTNQNNVINDINEANNISVVSDLINEESNTNMCSGMKIDLQSEDTLTTQKNIFKDKRVGKYVIISSFSSLAHRVKENTIFKIIEKIFPNCYSNLEKEFNFNSIENIKYIDKKDVLLFHGTHDTIISHRHSMLLQKVSGCVMYLESKKHLSCHMGILHSRDMWKKMLVFFD</sequence>
<accession>J9D9J2</accession>
<dbReference type="OrthoDB" id="2186488at2759"/>
<feature type="domain" description="AB hydrolase-1" evidence="1">
    <location>
        <begin position="65"/>
        <end position="149"/>
    </location>
</feature>
<gene>
    <name evidence="2" type="ORF">EDEG_01539</name>
</gene>
<dbReference type="EMBL" id="AFBI03000022">
    <property type="protein sequence ID" value="EJW04164.1"/>
    <property type="molecule type" value="Genomic_DNA"/>
</dbReference>
<dbReference type="Gene3D" id="3.40.50.1820">
    <property type="entry name" value="alpha/beta hydrolase"/>
    <property type="match status" value="1"/>
</dbReference>
<dbReference type="InParanoid" id="J9D9J2"/>
<reference evidence="2 3" key="1">
    <citation type="submission" date="2011-08" db="EMBL/GenBank/DDBJ databases">
        <authorList>
            <person name="Liu Z.J."/>
            <person name="Shi F.L."/>
            <person name="Lu J.Q."/>
            <person name="Li M."/>
            <person name="Wang Z.L."/>
        </authorList>
    </citation>
    <scope>NUCLEOTIDE SEQUENCE [LARGE SCALE GENOMIC DNA]</scope>
    <source>
        <strain evidence="2 3">USNM 41457</strain>
    </source>
</reference>
<dbReference type="InterPro" id="IPR000073">
    <property type="entry name" value="AB_hydrolase_1"/>
</dbReference>
<dbReference type="Pfam" id="PF12697">
    <property type="entry name" value="Abhydrolase_6"/>
    <property type="match status" value="1"/>
</dbReference>
<comment type="caution">
    <text evidence="2">The sequence shown here is derived from an EMBL/GenBank/DDBJ whole genome shotgun (WGS) entry which is preliminary data.</text>
</comment>
<dbReference type="VEuPathDB" id="MicrosporidiaDB:EDEG_01539"/>
<dbReference type="PANTHER" id="PTHR12277:SF81">
    <property type="entry name" value="PROTEIN ABHD13"/>
    <property type="match status" value="1"/>
</dbReference>